<dbReference type="EMBL" id="PJQY01000557">
    <property type="protein sequence ID" value="PQQ09958.1"/>
    <property type="molecule type" value="Genomic_DNA"/>
</dbReference>
<dbReference type="InterPro" id="IPR039780">
    <property type="entry name" value="Mot2"/>
</dbReference>
<comment type="caution">
    <text evidence="1">The sequence shown here is derived from an EMBL/GenBank/DDBJ whole genome shotgun (WGS) entry which is preliminary data.</text>
</comment>
<keyword evidence="2" id="KW-1185">Reference proteome</keyword>
<protein>
    <submittedName>
        <fullName evidence="1">Uncharacterized protein</fullName>
    </submittedName>
</protein>
<dbReference type="STRING" id="2094558.A0A314YYK8"/>
<dbReference type="GO" id="GO:0030014">
    <property type="term" value="C:CCR4-NOT complex"/>
    <property type="evidence" value="ECO:0007669"/>
    <property type="project" value="InterPro"/>
</dbReference>
<dbReference type="Proteomes" id="UP000250321">
    <property type="component" value="Unassembled WGS sequence"/>
</dbReference>
<reference evidence="1 2" key="1">
    <citation type="submission" date="2018-02" db="EMBL/GenBank/DDBJ databases">
        <title>Draft genome of wild Prunus yedoensis var. nudiflora.</title>
        <authorList>
            <person name="Baek S."/>
            <person name="Kim J.-H."/>
            <person name="Choi K."/>
            <person name="Kim G.-B."/>
            <person name="Cho A."/>
            <person name="Jang H."/>
            <person name="Shin C.-H."/>
            <person name="Yu H.-J."/>
            <person name="Mun J.-H."/>
        </authorList>
    </citation>
    <scope>NUCLEOTIDE SEQUENCE [LARGE SCALE GENOMIC DNA]</scope>
    <source>
        <strain evidence="2">cv. Jeju island</strain>
        <tissue evidence="1">Leaf</tissue>
    </source>
</reference>
<dbReference type="PANTHER" id="PTHR12603:SF22">
    <property type="entry name" value="TRANSCRIPTION FACTOR C2H2 FAMILY-RELATED"/>
    <property type="match status" value="1"/>
</dbReference>
<name>A0A314YYK8_PRUYE</name>
<proteinExistence type="predicted"/>
<evidence type="ECO:0000313" key="1">
    <source>
        <dbReference type="EMBL" id="PQQ09958.1"/>
    </source>
</evidence>
<sequence length="255" mass="28092">MDLDAPEGSLSPLHNLIKLLGETDKDCSLLKVQSSRKLLDKKQSRFSFAQQEDSCDNIWHASNDYSALSDLMDKKDSFVDLESNKFLRIPSYASSKVPEAPSSVPPGFSVPSRAPPPGFPSHLSTRRVNQAFDSSVNHLLQPSCISTGNSGNTGDVKNNGQAILEVGEGILARGFSRRGTLSQFNTSEPDASLHLMRHQPTSTQQNLGFQDHFNAPIQYNHSSKSKVDLRKVVLSCLVDLMDASNVTQYRPLLMF</sequence>
<evidence type="ECO:0000313" key="2">
    <source>
        <dbReference type="Proteomes" id="UP000250321"/>
    </source>
</evidence>
<dbReference type="GO" id="GO:0004842">
    <property type="term" value="F:ubiquitin-protein transferase activity"/>
    <property type="evidence" value="ECO:0007669"/>
    <property type="project" value="InterPro"/>
</dbReference>
<dbReference type="GO" id="GO:0016567">
    <property type="term" value="P:protein ubiquitination"/>
    <property type="evidence" value="ECO:0007669"/>
    <property type="project" value="TreeGrafter"/>
</dbReference>
<dbReference type="AlphaFoldDB" id="A0A314YYK8"/>
<organism evidence="1 2">
    <name type="scientific">Prunus yedoensis var. nudiflora</name>
    <dbReference type="NCBI Taxonomy" id="2094558"/>
    <lineage>
        <taxon>Eukaryota</taxon>
        <taxon>Viridiplantae</taxon>
        <taxon>Streptophyta</taxon>
        <taxon>Embryophyta</taxon>
        <taxon>Tracheophyta</taxon>
        <taxon>Spermatophyta</taxon>
        <taxon>Magnoliopsida</taxon>
        <taxon>eudicotyledons</taxon>
        <taxon>Gunneridae</taxon>
        <taxon>Pentapetalae</taxon>
        <taxon>rosids</taxon>
        <taxon>fabids</taxon>
        <taxon>Rosales</taxon>
        <taxon>Rosaceae</taxon>
        <taxon>Amygdaloideae</taxon>
        <taxon>Amygdaleae</taxon>
        <taxon>Prunus</taxon>
    </lineage>
</organism>
<accession>A0A314YYK8</accession>
<gene>
    <name evidence="1" type="ORF">Pyn_03384</name>
</gene>
<dbReference type="PANTHER" id="PTHR12603">
    <property type="entry name" value="CCR4-NOT TRANSCRIPTION COMPLEX RELATED"/>
    <property type="match status" value="1"/>
</dbReference>